<sequence length="45" mass="5317">MTEIQEQRIKAKITKIKKDLAADKKNGEDFMMIAQDLDTYRPNYI</sequence>
<evidence type="ECO:0000313" key="2">
    <source>
        <dbReference type="Proteomes" id="UP001253848"/>
    </source>
</evidence>
<dbReference type="Proteomes" id="UP001253848">
    <property type="component" value="Unassembled WGS sequence"/>
</dbReference>
<accession>A0ABU3DQ83</accession>
<dbReference type="EMBL" id="JAVRHN010000003">
    <property type="protein sequence ID" value="MDT0685879.1"/>
    <property type="molecule type" value="Genomic_DNA"/>
</dbReference>
<organism evidence="1 2">
    <name type="scientific">Autumnicola psychrophila</name>
    <dbReference type="NCBI Taxonomy" id="3075592"/>
    <lineage>
        <taxon>Bacteria</taxon>
        <taxon>Pseudomonadati</taxon>
        <taxon>Bacteroidota</taxon>
        <taxon>Flavobacteriia</taxon>
        <taxon>Flavobacteriales</taxon>
        <taxon>Flavobacteriaceae</taxon>
        <taxon>Autumnicola</taxon>
    </lineage>
</organism>
<gene>
    <name evidence="1" type="ORF">RM541_05860</name>
</gene>
<dbReference type="RefSeq" id="WP_311499280.1">
    <property type="nucleotide sequence ID" value="NZ_JAVRHN010000003.1"/>
</dbReference>
<name>A0ABU3DQ83_9FLAO</name>
<reference evidence="1 2" key="1">
    <citation type="submission" date="2023-09" db="EMBL/GenBank/DDBJ databases">
        <authorList>
            <person name="Rey-Velasco X."/>
        </authorList>
    </citation>
    <scope>NUCLEOTIDE SEQUENCE [LARGE SCALE GENOMIC DNA]</scope>
    <source>
        <strain evidence="1 2">F225</strain>
    </source>
</reference>
<keyword evidence="2" id="KW-1185">Reference proteome</keyword>
<protein>
    <submittedName>
        <fullName evidence="1">Uncharacterized protein</fullName>
    </submittedName>
</protein>
<comment type="caution">
    <text evidence="1">The sequence shown here is derived from an EMBL/GenBank/DDBJ whole genome shotgun (WGS) entry which is preliminary data.</text>
</comment>
<proteinExistence type="predicted"/>
<evidence type="ECO:0000313" key="1">
    <source>
        <dbReference type="EMBL" id="MDT0685879.1"/>
    </source>
</evidence>